<feature type="transmembrane region" description="Helical" evidence="1">
    <location>
        <begin position="226"/>
        <end position="248"/>
    </location>
</feature>
<accession>A0AAP3E6N6</accession>
<dbReference type="Pfam" id="PF00892">
    <property type="entry name" value="EamA"/>
    <property type="match status" value="2"/>
</dbReference>
<keyword evidence="4" id="KW-1185">Reference proteome</keyword>
<gene>
    <name evidence="3" type="ORF">OB919_05870</name>
</gene>
<feature type="transmembrane region" description="Helical" evidence="1">
    <location>
        <begin position="104"/>
        <end position="123"/>
    </location>
</feature>
<dbReference type="PANTHER" id="PTHR22911">
    <property type="entry name" value="ACYL-MALONYL CONDENSING ENZYME-RELATED"/>
    <property type="match status" value="1"/>
</dbReference>
<dbReference type="InterPro" id="IPR000620">
    <property type="entry name" value="EamA_dom"/>
</dbReference>
<name>A0AAP3E6N6_9EURY</name>
<feature type="transmembrane region" description="Helical" evidence="1">
    <location>
        <begin position="162"/>
        <end position="187"/>
    </location>
</feature>
<dbReference type="RefSeq" id="WP_342807377.1">
    <property type="nucleotide sequence ID" value="NZ_JAOPJZ010000003.1"/>
</dbReference>
<proteinExistence type="predicted"/>
<dbReference type="Proteomes" id="UP001321047">
    <property type="component" value="Unassembled WGS sequence"/>
</dbReference>
<keyword evidence="1" id="KW-0472">Membrane</keyword>
<reference evidence="3 4" key="1">
    <citation type="submission" date="2022-09" db="EMBL/GenBank/DDBJ databases">
        <title>Enrichment on poylsaccharides allowed isolation of novel metabolic and taxonomic groups of Haloarchaea.</title>
        <authorList>
            <person name="Sorokin D.Y."/>
            <person name="Elcheninov A.G."/>
            <person name="Khizhniak T.V."/>
            <person name="Kolganova T.V."/>
            <person name="Kublanov I.V."/>
        </authorList>
    </citation>
    <scope>NUCLEOTIDE SEQUENCE [LARGE SCALE GENOMIC DNA]</scope>
    <source>
        <strain evidence="3 4">AArc-curdl1</strain>
    </source>
</reference>
<keyword evidence="1" id="KW-1133">Transmembrane helix</keyword>
<feature type="transmembrane region" description="Helical" evidence="1">
    <location>
        <begin position="193"/>
        <end position="214"/>
    </location>
</feature>
<protein>
    <submittedName>
        <fullName evidence="3">DMT family transporter</fullName>
    </submittedName>
</protein>
<evidence type="ECO:0000259" key="2">
    <source>
        <dbReference type="Pfam" id="PF00892"/>
    </source>
</evidence>
<feature type="transmembrane region" description="Helical" evidence="1">
    <location>
        <begin position="129"/>
        <end position="150"/>
    </location>
</feature>
<dbReference type="Gene3D" id="1.10.3730.20">
    <property type="match status" value="1"/>
</dbReference>
<dbReference type="SUPFAM" id="SSF103481">
    <property type="entry name" value="Multidrug resistance efflux transporter EmrE"/>
    <property type="match status" value="2"/>
</dbReference>
<organism evidence="3 4">
    <name type="scientific">Natronosalvus hydrolyticus</name>
    <dbReference type="NCBI Taxonomy" id="2979988"/>
    <lineage>
        <taxon>Archaea</taxon>
        <taxon>Methanobacteriati</taxon>
        <taxon>Methanobacteriota</taxon>
        <taxon>Stenosarchaea group</taxon>
        <taxon>Halobacteria</taxon>
        <taxon>Halobacteriales</taxon>
        <taxon>Natrialbaceae</taxon>
        <taxon>Natronosalvus</taxon>
    </lineage>
</organism>
<feature type="transmembrane region" description="Helical" evidence="1">
    <location>
        <begin position="6"/>
        <end position="29"/>
    </location>
</feature>
<evidence type="ECO:0000256" key="1">
    <source>
        <dbReference type="SAM" id="Phobius"/>
    </source>
</evidence>
<feature type="domain" description="EamA" evidence="2">
    <location>
        <begin position="170"/>
        <end position="302"/>
    </location>
</feature>
<comment type="caution">
    <text evidence="3">The sequence shown here is derived from an EMBL/GenBank/DDBJ whole genome shotgun (WGS) entry which is preliminary data.</text>
</comment>
<evidence type="ECO:0000313" key="3">
    <source>
        <dbReference type="EMBL" id="MCU4751509.1"/>
    </source>
</evidence>
<sequence>MAVELTGITLGLVLASVSAVLWAVQFLCIRLGTDDGQVTDAVLVTLLSNIVLLTPIVLVLYAGELSTLFTPYSLFAFAAAGVAGSLVARLLMYRSIETIGASRTSPVISANVFFATILAVVFLDERLTGTHLLGIVLIVGGVAVISWETASSAEPDQSIRDLGLSLALPVGAAAAIGVEPIFVSMGLAAGTPVIPGVLFMTFVGTIGFVGYLVWHRAPVQVPLQSATMGWYLGAGVSSTFALVAYFGALEVAPVVVVIPLLQTTPLLVVVLSALFLPQRLERVTPAVIAAAVVVVVGAALVSISGSL</sequence>
<dbReference type="EMBL" id="JAOPJZ010000003">
    <property type="protein sequence ID" value="MCU4751509.1"/>
    <property type="molecule type" value="Genomic_DNA"/>
</dbReference>
<dbReference type="PANTHER" id="PTHR22911:SF137">
    <property type="entry name" value="SOLUTE CARRIER FAMILY 35 MEMBER G2-RELATED"/>
    <property type="match status" value="1"/>
</dbReference>
<feature type="transmembrane region" description="Helical" evidence="1">
    <location>
        <begin position="41"/>
        <end position="63"/>
    </location>
</feature>
<feature type="domain" description="EamA" evidence="2">
    <location>
        <begin position="10"/>
        <end position="146"/>
    </location>
</feature>
<dbReference type="GO" id="GO:0016020">
    <property type="term" value="C:membrane"/>
    <property type="evidence" value="ECO:0007669"/>
    <property type="project" value="InterPro"/>
</dbReference>
<feature type="transmembrane region" description="Helical" evidence="1">
    <location>
        <begin position="283"/>
        <end position="303"/>
    </location>
</feature>
<dbReference type="InterPro" id="IPR037185">
    <property type="entry name" value="EmrE-like"/>
</dbReference>
<feature type="transmembrane region" description="Helical" evidence="1">
    <location>
        <begin position="69"/>
        <end position="92"/>
    </location>
</feature>
<evidence type="ECO:0000313" key="4">
    <source>
        <dbReference type="Proteomes" id="UP001321047"/>
    </source>
</evidence>
<keyword evidence="1" id="KW-0812">Transmembrane</keyword>
<feature type="transmembrane region" description="Helical" evidence="1">
    <location>
        <begin position="254"/>
        <end position="276"/>
    </location>
</feature>
<dbReference type="AlphaFoldDB" id="A0AAP3E6N6"/>